<dbReference type="EMBL" id="QBKQ01000005">
    <property type="protein sequence ID" value="PTX41490.1"/>
    <property type="molecule type" value="Genomic_DNA"/>
</dbReference>
<keyword evidence="1" id="KW-0732">Signal</keyword>
<sequence>MKKLLIGLLVLGLSPQLFAQIEKLSEVTIYATNYKYLNDVNSQEIASIPVKELEQKVANFDVKESEMYHDDYNEYIVSFYIPQGKILAAYDRDGKILRTAERFENVNLPLAVKEAVVGRFPGWSITEDIYAVTFYDNRGTYKKYKLKLENGEKTLRVKLDEKGNFL</sequence>
<evidence type="ECO:0000256" key="1">
    <source>
        <dbReference type="SAM" id="SignalP"/>
    </source>
</evidence>
<evidence type="ECO:0008006" key="4">
    <source>
        <dbReference type="Google" id="ProtNLM"/>
    </source>
</evidence>
<dbReference type="Proteomes" id="UP000244174">
    <property type="component" value="Unassembled WGS sequence"/>
</dbReference>
<evidence type="ECO:0000313" key="3">
    <source>
        <dbReference type="Proteomes" id="UP000244174"/>
    </source>
</evidence>
<accession>A0A2T6ACF6</accession>
<organism evidence="2 3">
    <name type="scientific">Christiangramia gaetbulicola</name>
    <dbReference type="NCBI Taxonomy" id="703340"/>
    <lineage>
        <taxon>Bacteria</taxon>
        <taxon>Pseudomonadati</taxon>
        <taxon>Bacteroidota</taxon>
        <taxon>Flavobacteriia</taxon>
        <taxon>Flavobacteriales</taxon>
        <taxon>Flavobacteriaceae</taxon>
        <taxon>Christiangramia</taxon>
    </lineage>
</organism>
<keyword evidence="3" id="KW-1185">Reference proteome</keyword>
<dbReference type="Gene3D" id="3.10.450.360">
    <property type="match status" value="1"/>
</dbReference>
<comment type="caution">
    <text evidence="2">The sequence shown here is derived from an EMBL/GenBank/DDBJ whole genome shotgun (WGS) entry which is preliminary data.</text>
</comment>
<feature type="chain" id="PRO_5015395999" description="Nicotinate-nucleotide adenylyltransferase" evidence="1">
    <location>
        <begin position="20"/>
        <end position="166"/>
    </location>
</feature>
<dbReference type="OrthoDB" id="668160at2"/>
<dbReference type="SUPFAM" id="SSF160574">
    <property type="entry name" value="BT0923-like"/>
    <property type="match status" value="1"/>
</dbReference>
<protein>
    <recommendedName>
        <fullName evidence="4">Nicotinate-nucleotide adenylyltransferase</fullName>
    </recommendedName>
</protein>
<reference evidence="2 3" key="1">
    <citation type="submission" date="2018-04" db="EMBL/GenBank/DDBJ databases">
        <title>Genomic Encyclopedia of Archaeal and Bacterial Type Strains, Phase II (KMG-II): from individual species to whole genera.</title>
        <authorList>
            <person name="Goeker M."/>
        </authorList>
    </citation>
    <scope>NUCLEOTIDE SEQUENCE [LARGE SCALE GENOMIC DNA]</scope>
    <source>
        <strain evidence="2 3">DSM 23082</strain>
    </source>
</reference>
<gene>
    <name evidence="2" type="ORF">C8P64_3290</name>
</gene>
<feature type="signal peptide" evidence="1">
    <location>
        <begin position="1"/>
        <end position="19"/>
    </location>
</feature>
<name>A0A2T6ACF6_9FLAO</name>
<evidence type="ECO:0000313" key="2">
    <source>
        <dbReference type="EMBL" id="PTX41490.1"/>
    </source>
</evidence>
<proteinExistence type="predicted"/>
<dbReference type="RefSeq" id="WP_108173155.1">
    <property type="nucleotide sequence ID" value="NZ_QBKQ01000005.1"/>
</dbReference>
<dbReference type="AlphaFoldDB" id="A0A2T6ACF6"/>